<evidence type="ECO:0000256" key="3">
    <source>
        <dbReference type="ARBA" id="ARBA00022692"/>
    </source>
</evidence>
<dbReference type="RefSeq" id="WP_188769143.1">
    <property type="nucleotide sequence ID" value="NZ_BMHK01000005.1"/>
</dbReference>
<dbReference type="GO" id="GO:0005886">
    <property type="term" value="C:plasma membrane"/>
    <property type="evidence" value="ECO:0007669"/>
    <property type="project" value="UniProtKB-SubCell"/>
</dbReference>
<dbReference type="PANTHER" id="PTHR30250:SF11">
    <property type="entry name" value="O-ANTIGEN TRANSPORTER-RELATED"/>
    <property type="match status" value="1"/>
</dbReference>
<keyword evidence="3 6" id="KW-0812">Transmembrane</keyword>
<sequence>MSEGTGALGAPGERPRDDIAALARGGRTNLFGFFLRLAARIPFLFIAGRAAAYGPEALGRFASALVVIELTAMICTMGEKRGLAQRLSDTEGEVPPANIVADGMILALLASGAAALFFWFVPTPMFPGGKYTEIDRLMVLAIPPLALTEIWLAALAYRLKIGPSVWSRAIVEPWTISIMAGAMIFVAPESGLSLAYIASIFAAAITAFIPFIREYGLPHGWRPRPVEMQRLAMRSMPIALADTIEWGTRRVDLLLLGFLAPPAAVGIYYAAQQVASLPQKLKTSFEPVLGPVITRNLKQKDYGAIARQVCQVGFWITAAQAGIALALGIPGEGVMGLVGREFVGGTGALAFLLIAEVVAATAVVSEAALIYVARVKNLIVSVVTIVLQAALTLGGILLMQHYGYNSLYQAAAAAISLTLALAFASIVKSRMLAKILNERINNWRWALVWAASPAVIIGFLATRYLPEWAELSFGIPAILGAYFYVIWKRAFGPEDRKLFQKTKVAQAEFADAGDTLGGNSRGGG</sequence>
<evidence type="ECO:0008006" key="9">
    <source>
        <dbReference type="Google" id="ProtNLM"/>
    </source>
</evidence>
<dbReference type="EMBL" id="BMHK01000005">
    <property type="protein sequence ID" value="GGB93718.1"/>
    <property type="molecule type" value="Genomic_DNA"/>
</dbReference>
<keyword evidence="8" id="KW-1185">Reference proteome</keyword>
<feature type="transmembrane region" description="Helical" evidence="6">
    <location>
        <begin position="348"/>
        <end position="371"/>
    </location>
</feature>
<dbReference type="PANTHER" id="PTHR30250">
    <property type="entry name" value="PST FAMILY PREDICTED COLANIC ACID TRANSPORTER"/>
    <property type="match status" value="1"/>
</dbReference>
<dbReference type="AlphaFoldDB" id="A0A916TRT7"/>
<feature type="transmembrane region" description="Helical" evidence="6">
    <location>
        <begin position="378"/>
        <end position="400"/>
    </location>
</feature>
<protein>
    <recommendedName>
        <fullName evidence="9">Polysaccharide biosynthesis protein</fullName>
    </recommendedName>
</protein>
<evidence type="ECO:0000256" key="6">
    <source>
        <dbReference type="SAM" id="Phobius"/>
    </source>
</evidence>
<dbReference type="InterPro" id="IPR050833">
    <property type="entry name" value="Poly_Biosynth_Transport"/>
</dbReference>
<evidence type="ECO:0000313" key="8">
    <source>
        <dbReference type="Proteomes" id="UP000608154"/>
    </source>
</evidence>
<dbReference type="Pfam" id="PF01943">
    <property type="entry name" value="Polysacc_synt"/>
    <property type="match status" value="1"/>
</dbReference>
<reference evidence="7" key="1">
    <citation type="journal article" date="2014" name="Int. J. Syst. Evol. Microbiol.">
        <title>Complete genome sequence of Corynebacterium casei LMG S-19264T (=DSM 44701T), isolated from a smear-ripened cheese.</title>
        <authorList>
            <consortium name="US DOE Joint Genome Institute (JGI-PGF)"/>
            <person name="Walter F."/>
            <person name="Albersmeier A."/>
            <person name="Kalinowski J."/>
            <person name="Ruckert C."/>
        </authorList>
    </citation>
    <scope>NUCLEOTIDE SEQUENCE</scope>
    <source>
        <strain evidence="7">CGMCC 1.15095</strain>
    </source>
</reference>
<feature type="transmembrane region" description="Helical" evidence="6">
    <location>
        <begin position="99"/>
        <end position="121"/>
    </location>
</feature>
<keyword evidence="5 6" id="KW-0472">Membrane</keyword>
<evidence type="ECO:0000256" key="4">
    <source>
        <dbReference type="ARBA" id="ARBA00022989"/>
    </source>
</evidence>
<gene>
    <name evidence="7" type="ORF">GCM10011494_10190</name>
</gene>
<evidence type="ECO:0000256" key="1">
    <source>
        <dbReference type="ARBA" id="ARBA00004651"/>
    </source>
</evidence>
<comment type="caution">
    <text evidence="7">The sequence shown here is derived from an EMBL/GenBank/DDBJ whole genome shotgun (WGS) entry which is preliminary data.</text>
</comment>
<keyword evidence="2" id="KW-1003">Cell membrane</keyword>
<dbReference type="InterPro" id="IPR002797">
    <property type="entry name" value="Polysacc_synth"/>
</dbReference>
<feature type="transmembrane region" description="Helical" evidence="6">
    <location>
        <begin position="58"/>
        <end position="78"/>
    </location>
</feature>
<feature type="transmembrane region" description="Helical" evidence="6">
    <location>
        <begin position="471"/>
        <end position="487"/>
    </location>
</feature>
<evidence type="ECO:0000256" key="5">
    <source>
        <dbReference type="ARBA" id="ARBA00023136"/>
    </source>
</evidence>
<comment type="subcellular location">
    <subcellularLocation>
        <location evidence="1">Cell membrane</location>
        <topology evidence="1">Multi-pass membrane protein</topology>
    </subcellularLocation>
</comment>
<evidence type="ECO:0000256" key="2">
    <source>
        <dbReference type="ARBA" id="ARBA00022475"/>
    </source>
</evidence>
<reference evidence="7" key="2">
    <citation type="submission" date="2020-09" db="EMBL/GenBank/DDBJ databases">
        <authorList>
            <person name="Sun Q."/>
            <person name="Zhou Y."/>
        </authorList>
    </citation>
    <scope>NUCLEOTIDE SEQUENCE</scope>
    <source>
        <strain evidence="7">CGMCC 1.15095</strain>
    </source>
</reference>
<name>A0A916TRT7_9SPHN</name>
<keyword evidence="4 6" id="KW-1133">Transmembrane helix</keyword>
<evidence type="ECO:0000313" key="7">
    <source>
        <dbReference type="EMBL" id="GGB93718.1"/>
    </source>
</evidence>
<feature type="transmembrane region" description="Helical" evidence="6">
    <location>
        <begin position="33"/>
        <end position="52"/>
    </location>
</feature>
<feature type="transmembrane region" description="Helical" evidence="6">
    <location>
        <begin position="445"/>
        <end position="465"/>
    </location>
</feature>
<accession>A0A916TRT7</accession>
<feature type="transmembrane region" description="Helical" evidence="6">
    <location>
        <begin position="169"/>
        <end position="187"/>
    </location>
</feature>
<feature type="transmembrane region" description="Helical" evidence="6">
    <location>
        <begin position="137"/>
        <end position="157"/>
    </location>
</feature>
<proteinExistence type="predicted"/>
<feature type="transmembrane region" description="Helical" evidence="6">
    <location>
        <begin position="193"/>
        <end position="212"/>
    </location>
</feature>
<organism evidence="7 8">
    <name type="scientific">Novosphingobium endophyticum</name>
    <dbReference type="NCBI Taxonomy" id="1955250"/>
    <lineage>
        <taxon>Bacteria</taxon>
        <taxon>Pseudomonadati</taxon>
        <taxon>Pseudomonadota</taxon>
        <taxon>Alphaproteobacteria</taxon>
        <taxon>Sphingomonadales</taxon>
        <taxon>Sphingomonadaceae</taxon>
        <taxon>Novosphingobium</taxon>
    </lineage>
</organism>
<dbReference type="Proteomes" id="UP000608154">
    <property type="component" value="Unassembled WGS sequence"/>
</dbReference>
<feature type="transmembrane region" description="Helical" evidence="6">
    <location>
        <begin position="406"/>
        <end position="424"/>
    </location>
</feature>